<accession>A0A833VF31</accession>
<gene>
    <name evidence="1" type="ORF">FCM35_KLT13370</name>
</gene>
<dbReference type="Proteomes" id="UP000623129">
    <property type="component" value="Unassembled WGS sequence"/>
</dbReference>
<dbReference type="EMBL" id="SWLB01000025">
    <property type="protein sequence ID" value="KAF3322229.1"/>
    <property type="molecule type" value="Genomic_DNA"/>
</dbReference>
<comment type="caution">
    <text evidence="1">The sequence shown here is derived from an EMBL/GenBank/DDBJ whole genome shotgun (WGS) entry which is preliminary data.</text>
</comment>
<sequence>MNLSDLTSFNRHVSDLFSDLTSGSSSVLSLTSNLDVEAPRRRETDRKEQYVSVAQVGVQGEVRWEGRDPVIR</sequence>
<keyword evidence="2" id="KW-1185">Reference proteome</keyword>
<name>A0A833VF31_9POAL</name>
<evidence type="ECO:0000313" key="2">
    <source>
        <dbReference type="Proteomes" id="UP000623129"/>
    </source>
</evidence>
<evidence type="ECO:0000313" key="1">
    <source>
        <dbReference type="EMBL" id="KAF3322229.1"/>
    </source>
</evidence>
<organism evidence="1 2">
    <name type="scientific">Carex littledalei</name>
    <dbReference type="NCBI Taxonomy" id="544730"/>
    <lineage>
        <taxon>Eukaryota</taxon>
        <taxon>Viridiplantae</taxon>
        <taxon>Streptophyta</taxon>
        <taxon>Embryophyta</taxon>
        <taxon>Tracheophyta</taxon>
        <taxon>Spermatophyta</taxon>
        <taxon>Magnoliopsida</taxon>
        <taxon>Liliopsida</taxon>
        <taxon>Poales</taxon>
        <taxon>Cyperaceae</taxon>
        <taxon>Cyperoideae</taxon>
        <taxon>Cariceae</taxon>
        <taxon>Carex</taxon>
        <taxon>Carex subgen. Euthyceras</taxon>
    </lineage>
</organism>
<protein>
    <submittedName>
        <fullName evidence="1">Uncharacterized protein</fullName>
    </submittedName>
</protein>
<proteinExistence type="predicted"/>
<dbReference type="AlphaFoldDB" id="A0A833VF31"/>
<reference evidence="1" key="1">
    <citation type="submission" date="2020-01" db="EMBL/GenBank/DDBJ databases">
        <title>Genome sequence of Kobresia littledalei, the first chromosome-level genome in the family Cyperaceae.</title>
        <authorList>
            <person name="Qu G."/>
        </authorList>
    </citation>
    <scope>NUCLEOTIDE SEQUENCE</scope>
    <source>
        <strain evidence="1">C.B.Clarke</strain>
        <tissue evidence="1">Leaf</tissue>
    </source>
</reference>